<comment type="caution">
    <text evidence="1">The sequence shown here is derived from an EMBL/GenBank/DDBJ whole genome shotgun (WGS) entry which is preliminary data.</text>
</comment>
<name>A0A0F9K336_9ZZZZ</name>
<dbReference type="EMBL" id="LAZR01016163">
    <property type="protein sequence ID" value="KKM05678.1"/>
    <property type="molecule type" value="Genomic_DNA"/>
</dbReference>
<gene>
    <name evidence="1" type="ORF">LCGC14_1751650</name>
</gene>
<reference evidence="1" key="1">
    <citation type="journal article" date="2015" name="Nature">
        <title>Complex archaea that bridge the gap between prokaryotes and eukaryotes.</title>
        <authorList>
            <person name="Spang A."/>
            <person name="Saw J.H."/>
            <person name="Jorgensen S.L."/>
            <person name="Zaremba-Niedzwiedzka K."/>
            <person name="Martijn J."/>
            <person name="Lind A.E."/>
            <person name="van Eijk R."/>
            <person name="Schleper C."/>
            <person name="Guy L."/>
            <person name="Ettema T.J."/>
        </authorList>
    </citation>
    <scope>NUCLEOTIDE SEQUENCE</scope>
</reference>
<sequence length="57" mass="6546">MGIENRDWYKEKQKENDAETLSNSSIWCKECQGLTVNALTLICKACGFDNSVLYKKQ</sequence>
<organism evidence="1">
    <name type="scientific">marine sediment metagenome</name>
    <dbReference type="NCBI Taxonomy" id="412755"/>
    <lineage>
        <taxon>unclassified sequences</taxon>
        <taxon>metagenomes</taxon>
        <taxon>ecological metagenomes</taxon>
    </lineage>
</organism>
<evidence type="ECO:0000313" key="1">
    <source>
        <dbReference type="EMBL" id="KKM05678.1"/>
    </source>
</evidence>
<dbReference type="AlphaFoldDB" id="A0A0F9K336"/>
<proteinExistence type="predicted"/>
<protein>
    <submittedName>
        <fullName evidence="1">Uncharacterized protein</fullName>
    </submittedName>
</protein>
<accession>A0A0F9K336</accession>